<dbReference type="FunFam" id="3.40.50.300:FF:000219">
    <property type="entry name" value="Dynein axonemal heavy chain 17"/>
    <property type="match status" value="1"/>
</dbReference>
<feature type="domain" description="AAA+ ATPase" evidence="15">
    <location>
        <begin position="2469"/>
        <end position="2615"/>
    </location>
</feature>
<dbReference type="InterPro" id="IPR041658">
    <property type="entry name" value="AAA_lid_11"/>
</dbReference>
<evidence type="ECO:0000313" key="16">
    <source>
        <dbReference type="EMBL" id="KAF6295499.1"/>
    </source>
</evidence>
<comment type="similarity">
    <text evidence="2">Belongs to the dynein heavy chain family.</text>
</comment>
<dbReference type="FunFam" id="1.10.8.710:FF:000002">
    <property type="entry name" value="dynein heavy chain 17, axonemal"/>
    <property type="match status" value="1"/>
</dbReference>
<dbReference type="Pfam" id="PF08385">
    <property type="entry name" value="DHC_N1"/>
    <property type="match status" value="1"/>
</dbReference>
<dbReference type="InterPro" id="IPR041228">
    <property type="entry name" value="Dynein_C"/>
</dbReference>
<evidence type="ECO:0000256" key="9">
    <source>
        <dbReference type="ARBA" id="ARBA00023054"/>
    </source>
</evidence>
<dbReference type="FunFam" id="1.10.287.2620:FF:000004">
    <property type="entry name" value="Dynein axonemal heavy chain 17"/>
    <property type="match status" value="1"/>
</dbReference>
<feature type="coiled-coil region" evidence="14">
    <location>
        <begin position="3075"/>
        <end position="3144"/>
    </location>
</feature>
<keyword evidence="12" id="KW-0206">Cytoskeleton</keyword>
<dbReference type="InterPro" id="IPR027417">
    <property type="entry name" value="P-loop_NTPase"/>
</dbReference>
<evidence type="ECO:0000256" key="14">
    <source>
        <dbReference type="SAM" id="Coils"/>
    </source>
</evidence>
<keyword evidence="5" id="KW-0677">Repeat</keyword>
<keyword evidence="6" id="KW-0547">Nucleotide-binding</keyword>
<dbReference type="FunFam" id="1.20.58.1120:FF:000002">
    <property type="entry name" value="Dynein heavy chain 9, axonemal"/>
    <property type="match status" value="1"/>
</dbReference>
<evidence type="ECO:0000256" key="13">
    <source>
        <dbReference type="ARBA" id="ARBA00023273"/>
    </source>
</evidence>
<dbReference type="Pfam" id="PF03028">
    <property type="entry name" value="Dynein_heavy"/>
    <property type="match status" value="1"/>
</dbReference>
<dbReference type="InterPro" id="IPR024317">
    <property type="entry name" value="Dynein_heavy_chain_D4_dom"/>
</dbReference>
<keyword evidence="17" id="KW-1185">Reference proteome</keyword>
<dbReference type="PANTHER" id="PTHR46532">
    <property type="entry name" value="MALE FERTILITY FACTOR KL5"/>
    <property type="match status" value="1"/>
</dbReference>
<dbReference type="InterPro" id="IPR042228">
    <property type="entry name" value="Dynein_linker_3"/>
</dbReference>
<dbReference type="OrthoDB" id="286107at2759"/>
<dbReference type="FunFam" id="3.40.50.300:FF:000682">
    <property type="entry name" value="Dynein axonemal heavy chain 17"/>
    <property type="match status" value="1"/>
</dbReference>
<dbReference type="Gene3D" id="1.20.920.20">
    <property type="match status" value="1"/>
</dbReference>
<dbReference type="Pfam" id="PF08393">
    <property type="entry name" value="DHC_N2"/>
    <property type="match status" value="1"/>
</dbReference>
<keyword evidence="9 14" id="KW-0175">Coiled coil</keyword>
<keyword evidence="7" id="KW-0067">ATP-binding</keyword>
<dbReference type="FunFam" id="3.10.490.20:FF:000002">
    <property type="entry name" value="Dynein axonemal heavy chain 17"/>
    <property type="match status" value="1"/>
</dbReference>
<dbReference type="GO" id="GO:0005874">
    <property type="term" value="C:microtubule"/>
    <property type="evidence" value="ECO:0007669"/>
    <property type="project" value="UniProtKB-KW"/>
</dbReference>
<evidence type="ECO:0000256" key="2">
    <source>
        <dbReference type="ARBA" id="ARBA00008887"/>
    </source>
</evidence>
<dbReference type="Pfam" id="PF18199">
    <property type="entry name" value="Dynein_C"/>
    <property type="match status" value="1"/>
</dbReference>
<reference evidence="16 17" key="1">
    <citation type="journal article" date="2020" name="Nature">
        <title>Six reference-quality genomes reveal evolution of bat adaptations.</title>
        <authorList>
            <person name="Jebb D."/>
            <person name="Huang Z."/>
            <person name="Pippel M."/>
            <person name="Hughes G.M."/>
            <person name="Lavrichenko K."/>
            <person name="Devanna P."/>
            <person name="Winkler S."/>
            <person name="Jermiin L.S."/>
            <person name="Skirmuntt E.C."/>
            <person name="Katzourakis A."/>
            <person name="Burkitt-Gray L."/>
            <person name="Ray D.A."/>
            <person name="Sullivan K.A.M."/>
            <person name="Roscito J.G."/>
            <person name="Kirilenko B.M."/>
            <person name="Davalos L.M."/>
            <person name="Corthals A.P."/>
            <person name="Power M.L."/>
            <person name="Jones G."/>
            <person name="Ransome R.D."/>
            <person name="Dechmann D.K.N."/>
            <person name="Locatelli A.G."/>
            <person name="Puechmaille S.J."/>
            <person name="Fedrigo O."/>
            <person name="Jarvis E.D."/>
            <person name="Hiller M."/>
            <person name="Vernes S.C."/>
            <person name="Myers E.W."/>
            <person name="Teeling E.C."/>
        </authorList>
    </citation>
    <scope>NUCLEOTIDE SEQUENCE [LARGE SCALE GENOMIC DNA]</scope>
    <source>
        <strain evidence="16">MMyoMyo1</strain>
        <tissue evidence="16">Flight muscle</tissue>
    </source>
</reference>
<dbReference type="Gene3D" id="3.10.490.20">
    <property type="match status" value="1"/>
</dbReference>
<evidence type="ECO:0000256" key="8">
    <source>
        <dbReference type="ARBA" id="ARBA00023017"/>
    </source>
</evidence>
<dbReference type="Gene3D" id="1.20.1270.280">
    <property type="match status" value="1"/>
</dbReference>
<dbReference type="InterPro" id="IPR013602">
    <property type="entry name" value="Dynein_heavy_linker"/>
</dbReference>
<evidence type="ECO:0000256" key="1">
    <source>
        <dbReference type="ARBA" id="ARBA00004430"/>
    </source>
</evidence>
<dbReference type="Pfam" id="PF18198">
    <property type="entry name" value="AAA_lid_11"/>
    <property type="match status" value="1"/>
</dbReference>
<proteinExistence type="inferred from homology"/>
<dbReference type="Gene3D" id="3.20.180.20">
    <property type="entry name" value="Dynein heavy chain, N-terminal domain 2"/>
    <property type="match status" value="1"/>
</dbReference>
<dbReference type="GO" id="GO:0008569">
    <property type="term" value="F:minus-end-directed microtubule motor activity"/>
    <property type="evidence" value="ECO:0007669"/>
    <property type="project" value="InterPro"/>
</dbReference>
<dbReference type="EMBL" id="JABWUV010000017">
    <property type="protein sequence ID" value="KAF6295499.1"/>
    <property type="molecule type" value="Genomic_DNA"/>
</dbReference>
<dbReference type="FunFam" id="1.10.8.1220:FF:000001">
    <property type="entry name" value="Dynein axonemal heavy chain 5"/>
    <property type="match status" value="1"/>
</dbReference>
<gene>
    <name evidence="16" type="ORF">mMyoMyo1_003975</name>
</gene>
<evidence type="ECO:0000313" key="17">
    <source>
        <dbReference type="Proteomes" id="UP000527355"/>
    </source>
</evidence>
<name>A0A7J7T492_MYOMY</name>
<evidence type="ECO:0000256" key="6">
    <source>
        <dbReference type="ARBA" id="ARBA00022741"/>
    </source>
</evidence>
<dbReference type="Pfam" id="PF12774">
    <property type="entry name" value="AAA_6"/>
    <property type="match status" value="1"/>
</dbReference>
<comment type="subcellular location">
    <subcellularLocation>
        <location evidence="1">Cytoplasm</location>
        <location evidence="1">Cytoskeleton</location>
        <location evidence="1">Cilium axoneme</location>
    </subcellularLocation>
</comment>
<dbReference type="InterPro" id="IPR043160">
    <property type="entry name" value="Dynein_C_barrel"/>
</dbReference>
<dbReference type="FunFam" id="1.20.920.20:FF:000003">
    <property type="entry name" value="Dynein axonemal heavy chain 17"/>
    <property type="match status" value="1"/>
</dbReference>
<dbReference type="GO" id="GO:0097729">
    <property type="term" value="C:9+2 motile cilium"/>
    <property type="evidence" value="ECO:0007669"/>
    <property type="project" value="UniProtKB-ARBA"/>
</dbReference>
<dbReference type="InterPro" id="IPR042219">
    <property type="entry name" value="AAA_lid_11_sf"/>
</dbReference>
<dbReference type="InterPro" id="IPR035706">
    <property type="entry name" value="AAA_9"/>
</dbReference>
<accession>A0A7J7T492</accession>
<keyword evidence="3" id="KW-0963">Cytoplasm</keyword>
<evidence type="ECO:0000256" key="12">
    <source>
        <dbReference type="ARBA" id="ARBA00023212"/>
    </source>
</evidence>
<keyword evidence="10" id="KW-0969">Cilium</keyword>
<keyword evidence="11" id="KW-0505">Motor protein</keyword>
<dbReference type="Gene3D" id="6.10.140.1060">
    <property type="match status" value="1"/>
</dbReference>
<dbReference type="Gene3D" id="1.20.140.100">
    <property type="entry name" value="Dynein heavy chain, N-terminal domain 2"/>
    <property type="match status" value="1"/>
</dbReference>
<dbReference type="InterPro" id="IPR004273">
    <property type="entry name" value="Dynein_heavy_D6_P-loop"/>
</dbReference>
<dbReference type="InterPro" id="IPR041589">
    <property type="entry name" value="DNAH3_AAA_lid_1"/>
</dbReference>
<sequence length="4485" mass="510836">MPSAAEPAAPSENADLEPCVDPRLRLLGACVARSLRPAAGAWERCAGTAEAERLLHAFLGRDAAEGPRPLLVVRPGPGGLALCPGLDAGPESGPPRAKGLFFLRTRPEPPGPHSLRGAVLCGDVPAAPLEHLAALFSEVMIPILVNGKNHLDWPPVVCQDVQRHAHSLQCDLMVLLEQVRGKTLLPLPVGSENMEFVDSEGETVLDSMDKSVIYAIESAVIQWSRQVQAVLNKESSQPLFQGENPTPWVELEFWKSRSEDLEYIYDQLRTTKVRGMAGLLDKLQSSYFPAFQAMCRDVAAALMEAKDIHTHLMPLRRHLEALEAVEFPEVKPQLRPLLHVVCLIWATCKSYCSPGRLTVLLQEICNLLIQQASDYLSPEDLLKSEVEESQRKLQVVVDTLNFFKQVFQDRREDLHTYFKESQEVRAWDFQSSLVFVRLDGFLRRLLVVQDLLKTTLDFHSLQKLEFSGIRGNALSQQVQQMDHEFQEMRRVFSESCHDFLDPQGMEFENDVSKFNQRVEDLDRRLGTIFIQAFDDAPDLEHAFKLLDIAGNLLERPLVARDASDKYLVLLQMFNKELDTVRTIYSQRVQEEAELGFSPVHKNMPSVAGGLRWAQELRQRIQGPFANFGHITHPCMESAEGKRMIQKYEDVLSLLEKYETRLYEDWCQTVSKQSQYNLSRPLLTRDPATKQITVNFNPQLVSVLKEMSYLQPRQLQHIPETAAAMFSSREFYRQLVANLELMANWYNKVMKTLLEVEFPLVAEELRNIDLHLRAAEEALNWKSEGIWDYVIQITSSIHDLEKRIQKTKDNVEAIQSIMKTWASPIFKRKDGKRESLLSVEDQHDRMEKYYSCIRESGLKIHALVQENLDLFSADPTSDIWKTYVDYIDDMLLDGFFLAIECSLKYLLENTECKAGLNPIFEAQLCLAVPELVFSPSLESGVKGGFYDMIEGLVTSIFRISSLVPRLSPQTSSPHYQADMEGLADLARMRSVLMERAQSMMALCCSYRDTFSQYSYLYVEDRREILGQFLLYGHVPTPEEIEAHEEDGIPENPPLLHQFQAQIDSYEQLYGEVCRLEPVKVFDSWMKIDVRPFKASLLNIIKRWSLMFKQHLVDYVTNSLADLDVFIKNSEGSLLKKVEKGDSNGLVEIMQHLMALKERQSSTDEMFEPLKQTIELLKTYEQELPETVFKQLEELPEKWNNIKKLAITVRQHVAPLQASEVALLRQRCTAFEAEQQQFWERFHREAPFRFDSTDPHQSLDARHMELQQMESAMASISDSASLFEVNVPDYRQLKQCRREICQLKELWDTVVMVTSNIHAWKATPWKSINVEAMDLECKRLARYLRNLDKEVRAWDAFTGLESMVLNTLTSLRAVAELQNPAIRERHWRQLMRATGVSFTMGEGTTLAQLLQLQLHHFEDEVQGIVDRAVKEMGMEKTLKELQATWAGMEFQYEPHLRTSVPLLRSDEDLIEVLEDNQVQLQNLMMSKYIAFFLEEVSGWQKKLSTADAVISAWFDVQRTWSHLESIFIGSEDIRAQLPQDSERFKGIDMDFKELAYDAQKTPNVVEATNKPGLYERLEDIQSRLYLCEKALAEYLDTKRLAFPRFYFLSSSDLLDILSNGTAPQQVQRHLSKLFDNMARMQFQLDASEQPTKISLGMYSKEEEYVAFSEPCSCSGQVETWLNHVLAHMKATVRHEMTDGVTAYEEKPREQWLFDYPAQVALTCTQIWWTTEVGMAFARLEEGYESAMKDYYKKQVAQLKALITMLIGQLSKGDRQKVMTICTIDVHARDVVAKMIAQKVDSAQAFLWLSQLRHRWDDEAKHCFANICDAQFLYSYEYLGNTPRLVITPLTDRCYITLTQSLHLTMSGAPSGPAGTGKTETTKDLGRALGIMVYVFNCSEQMDYKSCGNIYKGLAQTGAWGCFDEFNRISVEVLSVVAVQVKSIQDAIRDKKAKFSFLGEEISLNPSVGIFITMNPGYAGRTELPENLKALFRPCAMVVPDFELICEIMLVAEGFLEARSLARKFITLYQLCKELLSKQDHYDWGLRAIKSVLVVAGSLKRGDPDRPEDQVLMRSLRDFNIPKIVTDDMPVFMGLIGDLFPTLDVPRRRDLSFEALVRKAVVDLKLQAEDNFVLKVVQLEELLAVRHSVFVVGSAGAGKSQVLRSLHKTYQIMKRRPIWTDLNPKAVTNDELFGIIHPATREWKDGLFSSIMRELVNVAHDGPKWILLDGDIDPMWIESLNTVMDDNKVLTLASNERIPLNPTMRLLFEISHLHTATPATVSRAGILYINPADLGWSPPVSSWIEKREIQTERANLTLLFDKYLPTCLDTLRTRFKRIIPIPEQSMVQTLCHLLECLLTEENIPADCPKDTYELYFVFAAIWAFGGAMVQDQLVDYRAEFSKWWLAEFKTIKFPSQGTVFDYYIDPETKKFEPWSTLIPQFEFDPEMPLQACLVHTSETIRLCYFMERLLQRRRPLMLVGTAGTGKSVLVGAKLASLDAEEYLVKNVPFNYYTTSAMLQAVLEKPLEKKAGRNYGPPGHKKLIYFIDDMNMPEVDAYGTVQPHTLIRQHLDYGHWYDRNKLSLKEITNVQYVSCMNPTSGSFTINPRLQRHFSVFVLSFPGADALSSIYSSILTQHLRLGNFPASLQKSTPQLINLALTFHQKVATTFLPTAIKFHYIFNLRDFANIFQGILFSSVECVKSARDLVKLYLHESNRVYRDKMVEEKDFVLFDKIQTEVVKKIFDDMEETVEQTGSLSMYCHFANGIGEPKYMPVQSWELLTQTLAEALENHNEVNAAMDLVLFEDAMRHVCRINRILESPRGNALLVGVGGSGKQSLTKLAAFISSMDVFQITLRKGYQILDFKMDLAGLCLKAGVKNLSTVFLMTDAQVADEKFLVLINDFLASGEVPDLYSDDEVESIISNVRNEVKSQGLVDSRENCWKFFIDRVRRQLKVTLCFSPVGNKLRVRSRRFPAIVNCTAIDWFHEWPQQALESVSLRFLQNTESIEPTVKQSISKFMAFVHTSVNQTSQSYLSNEQRYNYTTPKSFLEFIRLYQSLLRRNGKELKSKTERLENGLLKLHSTSAQVDDLKAKLATQEVELKQKNEDADKLIQEVGVETDKVSREKTMADEEERKVALIMLEVQQKQKDCEEDLAKAEPALTAAQAALNTLNKTNLTELKSFGSPPPAVSNVSAAVMALMAPGGKVPKDRSWKAAKVAMARVDGFLDSLVRFDKENIHENCLRAIRPYLQDPEFNPEFVATKSYAAAGLCSWVINIVKFYEVFCDVEPKRQALGRATSDLTTAQEKLAAIKAKIAHLDENLAKLTAKFERATADKLKCQQEAEATVGTISLANRLVGGLASENVRWAEAVQNFKQQESTLCGDILLITAFISYLGFFTKKYRQSLMDGTWRPYLSQLQVPIPVTPGLDPLRMLTDDADVAAWQNQGLPADRMSVENATILVTCERWPLLVDPQLQGIKWVKNKYGEDLRVTQIGRKGYLQTIEQALEAGDVVLIENLEESIDPVLGPLLGREVIKKGRFIKIGDKECEYNPKFRLILHTKLANPHYQPELQAQATLINFTVTRDGLEDQLLAAVVSMERPDLEQLKSDLTKQQNGFKITLKTLEDSLLSRLSSASGNFLGDTALVENLEVTKQTAAEVEEKVQEAKVTEVKINEAREHYRPVAARASLLYFIMHDLSRIHPMYQFSLQAFSSVFQRAVEKAAPHESLPQRVASLMDSITFSVFQYTTRGLFECDKLTYLAQLTFQILLLNEAVGAAELDFLLRSPVQAGVTSPVEFLSRQAWGGIKALSAMEEFCSLDRDIEGSAKSWKKFVESECPEKEKFPQEWRSKTALQRLCMMRAMRPDRMAYAMRHFVEETLGSKYVVGRALDFATSFEESGPAIPIFFILSPGVDPLKDVENQGKKLGYTFNNRNFHNVSLGQGQEVVAEAALDLAAKKGHWVILQNIHLVAKWLSTLEKKLEELSANSHPEFRVFISAEPAPSPEGHVIPQGILENSIKITNEPPTGMHANLHKALDNFTQDTLETCSREAEFKSILFALCYFHAVVAERRKFGPQGWNRSYPFNTGDLTISVHVLYNFLEANAKVPYDDLRYLFGEIMYGGHITDDWDRRLCRTYLEEFIKPEMLEGELTLAPGFPLPGNMDYNGYHEYIDAELPPESPYLYGLHPNAEIGFLTQTSEKLFRTVLELQPRDSHVRDGVAATREEKVKALLEEILERVTDEFNIPELMARVEERTPYIVVALQECERMNTLTREIRRSLRELHLGLKGELTMTSDMENLENNLYLDTVPEPWARRAYPSTAGLSVWFLDLLSRIKELEAWVGDFAMPSTVWLTGFFNPQSFLTAIMQSMARKNEWPLDQMALQCDVTKKNREDFRSPPREGAYVHGLFMEGARWDAQAGVITEAKLKDLTPPMPVMFIKAIPADKQDCRSVYACPVYKTCQRGPTYVWTFNLKTKENPSKWVLAGVALLLQI</sequence>
<dbReference type="Gene3D" id="3.40.50.300">
    <property type="entry name" value="P-loop containing nucleotide triphosphate hydrolases"/>
    <property type="match status" value="5"/>
</dbReference>
<dbReference type="InterPro" id="IPR035699">
    <property type="entry name" value="AAA_6"/>
</dbReference>
<dbReference type="VEuPathDB" id="HostDB:GeneID_118672427"/>
<dbReference type="PANTHER" id="PTHR46532:SF11">
    <property type="entry name" value="DYNEIN AXONEMAL HEAVY CHAIN 12"/>
    <property type="match status" value="1"/>
</dbReference>
<dbReference type="InterPro" id="IPR041466">
    <property type="entry name" value="Dynein_AAA5_ext"/>
</dbReference>
<evidence type="ECO:0000259" key="15">
    <source>
        <dbReference type="SMART" id="SM00382"/>
    </source>
</evidence>
<dbReference type="Gene3D" id="1.20.920.30">
    <property type="match status" value="1"/>
</dbReference>
<dbReference type="FunFam" id="3.40.50.300:FF:000411">
    <property type="entry name" value="dynein heavy chain 17, axonemal"/>
    <property type="match status" value="1"/>
</dbReference>
<dbReference type="Gene3D" id="1.10.8.720">
    <property type="entry name" value="Region D6 of dynein motor"/>
    <property type="match status" value="1"/>
</dbReference>
<dbReference type="Gene3D" id="1.10.472.130">
    <property type="match status" value="1"/>
</dbReference>
<keyword evidence="13" id="KW-0966">Cell projection</keyword>
<dbReference type="SMART" id="SM00382">
    <property type="entry name" value="AAA"/>
    <property type="match status" value="3"/>
</dbReference>
<evidence type="ECO:0000256" key="11">
    <source>
        <dbReference type="ARBA" id="ARBA00023175"/>
    </source>
</evidence>
<dbReference type="InterPro" id="IPR024743">
    <property type="entry name" value="Dynein_HC_stalk"/>
</dbReference>
<dbReference type="FunFam" id="1.10.472.130:FF:000001">
    <property type="entry name" value="Dynein, axonemal, heavy chain 9"/>
    <property type="match status" value="1"/>
</dbReference>
<dbReference type="InterPro" id="IPR013594">
    <property type="entry name" value="Dynein_heavy_tail"/>
</dbReference>
<feature type="domain" description="AAA+ ATPase" evidence="15">
    <location>
        <begin position="2142"/>
        <end position="2342"/>
    </location>
</feature>
<dbReference type="FunFam" id="3.20.180.20:FF:000001">
    <property type="entry name" value="Dynein axonemal heavy chain 5"/>
    <property type="match status" value="1"/>
</dbReference>
<dbReference type="Pfam" id="PF17857">
    <property type="entry name" value="AAA_lid_1"/>
    <property type="match status" value="1"/>
</dbReference>
<dbReference type="SUPFAM" id="SSF52540">
    <property type="entry name" value="P-loop containing nucleoside triphosphate hydrolases"/>
    <property type="match status" value="4"/>
</dbReference>
<dbReference type="Gene3D" id="1.10.8.710">
    <property type="match status" value="1"/>
</dbReference>
<protein>
    <submittedName>
        <fullName evidence="16">Dynein axonemal heavy chain 9</fullName>
    </submittedName>
</protein>
<dbReference type="Pfam" id="PF12777">
    <property type="entry name" value="MT"/>
    <property type="match status" value="1"/>
</dbReference>
<keyword evidence="8" id="KW-0243">Dynein</keyword>
<feature type="coiled-coil region" evidence="14">
    <location>
        <begin position="3295"/>
        <end position="3336"/>
    </location>
</feature>
<dbReference type="InterPro" id="IPR003593">
    <property type="entry name" value="AAA+_ATPase"/>
</dbReference>
<dbReference type="Gene3D" id="1.20.58.1120">
    <property type="match status" value="1"/>
</dbReference>
<feature type="domain" description="AAA+ ATPase" evidence="15">
    <location>
        <begin position="1864"/>
        <end position="2000"/>
    </location>
</feature>
<dbReference type="FunFam" id="3.40.50.300:FF:000049">
    <property type="entry name" value="Dynein, axonemal, heavy chain 5"/>
    <property type="match status" value="1"/>
</dbReference>
<dbReference type="FunFam" id="1.20.920.30:FF:000003">
    <property type="entry name" value="Dynein axonemal heavy chain 17"/>
    <property type="match status" value="1"/>
</dbReference>
<evidence type="ECO:0000256" key="4">
    <source>
        <dbReference type="ARBA" id="ARBA00022701"/>
    </source>
</evidence>
<evidence type="ECO:0000256" key="5">
    <source>
        <dbReference type="ARBA" id="ARBA00022737"/>
    </source>
</evidence>
<dbReference type="GO" id="GO:0007018">
    <property type="term" value="P:microtubule-based movement"/>
    <property type="evidence" value="ECO:0007669"/>
    <property type="project" value="InterPro"/>
</dbReference>
<dbReference type="FunFam" id="1.20.140.100:FF:000007">
    <property type="entry name" value="Dynein axonemal heavy chain 9"/>
    <property type="match status" value="1"/>
</dbReference>
<dbReference type="GO" id="GO:0045505">
    <property type="term" value="F:dynein intermediate chain binding"/>
    <property type="evidence" value="ECO:0007669"/>
    <property type="project" value="InterPro"/>
</dbReference>
<evidence type="ECO:0000256" key="3">
    <source>
        <dbReference type="ARBA" id="ARBA00022490"/>
    </source>
</evidence>
<dbReference type="Proteomes" id="UP000527355">
    <property type="component" value="Unassembled WGS sequence"/>
</dbReference>
<dbReference type="GO" id="GO:0005524">
    <property type="term" value="F:ATP binding"/>
    <property type="evidence" value="ECO:0007669"/>
    <property type="project" value="UniProtKB-KW"/>
</dbReference>
<dbReference type="InterPro" id="IPR042222">
    <property type="entry name" value="Dynein_2_N"/>
</dbReference>
<dbReference type="FunFam" id="3.40.50.300:FF:002141">
    <property type="entry name" value="Dynein heavy chain"/>
    <property type="match status" value="1"/>
</dbReference>
<dbReference type="Gene3D" id="1.10.8.1220">
    <property type="match status" value="1"/>
</dbReference>
<evidence type="ECO:0000256" key="10">
    <source>
        <dbReference type="ARBA" id="ARBA00023069"/>
    </source>
</evidence>
<organism evidence="16 17">
    <name type="scientific">Myotis myotis</name>
    <name type="common">Greater mouse-eared bat</name>
    <name type="synonym">Vespertilio myotis</name>
    <dbReference type="NCBI Taxonomy" id="51298"/>
    <lineage>
        <taxon>Eukaryota</taxon>
        <taxon>Metazoa</taxon>
        <taxon>Chordata</taxon>
        <taxon>Craniata</taxon>
        <taxon>Vertebrata</taxon>
        <taxon>Euteleostomi</taxon>
        <taxon>Mammalia</taxon>
        <taxon>Eutheria</taxon>
        <taxon>Laurasiatheria</taxon>
        <taxon>Chiroptera</taxon>
        <taxon>Yangochiroptera</taxon>
        <taxon>Vespertilionidae</taxon>
        <taxon>Myotis</taxon>
    </lineage>
</organism>
<dbReference type="InterPro" id="IPR026983">
    <property type="entry name" value="DHC"/>
</dbReference>
<dbReference type="InterPro" id="IPR043157">
    <property type="entry name" value="Dynein_AAA1S"/>
</dbReference>
<comment type="caution">
    <text evidence="16">The sequence shown here is derived from an EMBL/GenBank/DDBJ whole genome shotgun (WGS) entry which is preliminary data.</text>
</comment>
<dbReference type="FunFam" id="1.10.8.720:FF:000002">
    <property type="entry name" value="Dynein heavy chain 9, axonemal"/>
    <property type="match status" value="1"/>
</dbReference>
<dbReference type="Pfam" id="PF17852">
    <property type="entry name" value="Dynein_AAA_lid"/>
    <property type="match status" value="1"/>
</dbReference>
<dbReference type="GO" id="GO:0051959">
    <property type="term" value="F:dynein light intermediate chain binding"/>
    <property type="evidence" value="ECO:0007669"/>
    <property type="project" value="InterPro"/>
</dbReference>
<dbReference type="GO" id="GO:0005858">
    <property type="term" value="C:axonemal dynein complex"/>
    <property type="evidence" value="ECO:0007669"/>
    <property type="project" value="TreeGrafter"/>
</dbReference>
<dbReference type="Pfam" id="PF12780">
    <property type="entry name" value="AAA_8"/>
    <property type="match status" value="1"/>
</dbReference>
<dbReference type="Pfam" id="PF12781">
    <property type="entry name" value="AAA_9"/>
    <property type="match status" value="1"/>
</dbReference>
<dbReference type="Gene3D" id="1.10.287.2620">
    <property type="match status" value="1"/>
</dbReference>
<dbReference type="Pfam" id="PF12775">
    <property type="entry name" value="AAA_7"/>
    <property type="match status" value="1"/>
</dbReference>
<evidence type="ECO:0000256" key="7">
    <source>
        <dbReference type="ARBA" id="ARBA00022840"/>
    </source>
</evidence>
<dbReference type="FunFam" id="1.20.1270.280:FF:000003">
    <property type="entry name" value="Dynein axonemal heavy chain 17"/>
    <property type="match status" value="1"/>
</dbReference>
<keyword evidence="4" id="KW-0493">Microtubule</keyword>